<name>A0A8H6I0B0_9AGAR</name>
<feature type="region of interest" description="Disordered" evidence="1">
    <location>
        <begin position="1"/>
        <end position="264"/>
    </location>
</feature>
<feature type="transmembrane region" description="Helical" evidence="2">
    <location>
        <begin position="457"/>
        <end position="477"/>
    </location>
</feature>
<feature type="compositionally biased region" description="Polar residues" evidence="1">
    <location>
        <begin position="22"/>
        <end position="38"/>
    </location>
</feature>
<proteinExistence type="predicted"/>
<feature type="compositionally biased region" description="Basic and acidic residues" evidence="1">
    <location>
        <begin position="148"/>
        <end position="160"/>
    </location>
</feature>
<feature type="compositionally biased region" description="Basic and acidic residues" evidence="1">
    <location>
        <begin position="131"/>
        <end position="140"/>
    </location>
</feature>
<feature type="compositionally biased region" description="Basic residues" evidence="1">
    <location>
        <begin position="304"/>
        <end position="323"/>
    </location>
</feature>
<comment type="caution">
    <text evidence="3">The sequence shown here is derived from an EMBL/GenBank/DDBJ whole genome shotgun (WGS) entry which is preliminary data.</text>
</comment>
<keyword evidence="2" id="KW-0472">Membrane</keyword>
<feature type="compositionally biased region" description="Low complexity" evidence="1">
    <location>
        <begin position="219"/>
        <end position="228"/>
    </location>
</feature>
<sequence>MNKTPPSVSPSFPRQMKGGEGTSTLRGTSSPLQETQAHANRIDDPQPNDHDPHSSTHRRPPRAPHGYLGARPPHPVPRLASRVGRCARPRCREGAYVVVPLPGAGKEVGEIPEGSYEMKVGDPEAEMDEEVERKAREEKDRRRRVRAKKEVEEVERRKGEEEEESNGEGDTARVSIPPQTSPGPTSWGRGDGNRGRIRRHRATSAVIPTPPPTLPSSPIPTSSSLTLSQCFLPPSSPYTSPPPRSAPSRPASPPPPPNLPRLTRASKRLYTRILECVPASDSVKPTPLDDGKCTLVELNPAEKKAKKRARVSTKPFRSRKSPKTTHPPSAASQSSHSSPALPRPSSRSSALRSRALADFDTYEPMPTAADLEGALHEGITFTPCLDISLAMLVDSTLAADLDLVTAPDGDTARATVAPARRWARLRRMWRHLLFLLCFVFGFTLVSDRSTQPSIVLVRLASGLVSSLANTALAAFYVSTCPGDTRCGGMGARLCTAR</sequence>
<dbReference type="Proteomes" id="UP000521943">
    <property type="component" value="Unassembled WGS sequence"/>
</dbReference>
<keyword evidence="4" id="KW-1185">Reference proteome</keyword>
<feature type="compositionally biased region" description="Pro residues" evidence="1">
    <location>
        <begin position="208"/>
        <end position="218"/>
    </location>
</feature>
<evidence type="ECO:0000256" key="2">
    <source>
        <dbReference type="SAM" id="Phobius"/>
    </source>
</evidence>
<feature type="region of interest" description="Disordered" evidence="1">
    <location>
        <begin position="299"/>
        <end position="349"/>
    </location>
</feature>
<keyword evidence="2" id="KW-0812">Transmembrane</keyword>
<evidence type="ECO:0000313" key="4">
    <source>
        <dbReference type="Proteomes" id="UP000521943"/>
    </source>
</evidence>
<organism evidence="3 4">
    <name type="scientific">Ephemerocybe angulata</name>
    <dbReference type="NCBI Taxonomy" id="980116"/>
    <lineage>
        <taxon>Eukaryota</taxon>
        <taxon>Fungi</taxon>
        <taxon>Dikarya</taxon>
        <taxon>Basidiomycota</taxon>
        <taxon>Agaricomycotina</taxon>
        <taxon>Agaricomycetes</taxon>
        <taxon>Agaricomycetidae</taxon>
        <taxon>Agaricales</taxon>
        <taxon>Agaricineae</taxon>
        <taxon>Psathyrellaceae</taxon>
        <taxon>Ephemerocybe</taxon>
    </lineage>
</organism>
<feature type="compositionally biased region" description="Low complexity" evidence="1">
    <location>
        <begin position="326"/>
        <end position="349"/>
    </location>
</feature>
<accession>A0A8H6I0B0</accession>
<evidence type="ECO:0000313" key="3">
    <source>
        <dbReference type="EMBL" id="KAF6755577.1"/>
    </source>
</evidence>
<keyword evidence="2" id="KW-1133">Transmembrane helix</keyword>
<evidence type="ECO:0000256" key="1">
    <source>
        <dbReference type="SAM" id="MobiDB-lite"/>
    </source>
</evidence>
<feature type="compositionally biased region" description="Pro residues" evidence="1">
    <location>
        <begin position="234"/>
        <end position="259"/>
    </location>
</feature>
<reference evidence="3 4" key="1">
    <citation type="submission" date="2020-07" db="EMBL/GenBank/DDBJ databases">
        <title>Comparative genomics of pyrophilous fungi reveals a link between fire events and developmental genes.</title>
        <authorList>
            <consortium name="DOE Joint Genome Institute"/>
            <person name="Steindorff A.S."/>
            <person name="Carver A."/>
            <person name="Calhoun S."/>
            <person name="Stillman K."/>
            <person name="Liu H."/>
            <person name="Lipzen A."/>
            <person name="Pangilinan J."/>
            <person name="Labutti K."/>
            <person name="Bruns T.D."/>
            <person name="Grigoriev I.V."/>
        </authorList>
    </citation>
    <scope>NUCLEOTIDE SEQUENCE [LARGE SCALE GENOMIC DNA]</scope>
    <source>
        <strain evidence="3 4">CBS 144469</strain>
    </source>
</reference>
<dbReference type="EMBL" id="JACGCI010000029">
    <property type="protein sequence ID" value="KAF6755577.1"/>
    <property type="molecule type" value="Genomic_DNA"/>
</dbReference>
<feature type="transmembrane region" description="Helical" evidence="2">
    <location>
        <begin position="428"/>
        <end position="445"/>
    </location>
</feature>
<gene>
    <name evidence="3" type="ORF">DFP72DRAFT_847309</name>
</gene>
<feature type="compositionally biased region" description="Basic and acidic residues" evidence="1">
    <location>
        <begin position="40"/>
        <end position="54"/>
    </location>
</feature>
<protein>
    <submittedName>
        <fullName evidence="3">Uncharacterized protein</fullName>
    </submittedName>
</protein>
<feature type="compositionally biased region" description="Polar residues" evidence="1">
    <location>
        <begin position="1"/>
        <end position="12"/>
    </location>
</feature>
<dbReference type="AlphaFoldDB" id="A0A8H6I0B0"/>